<name>A0A485LIH2_9STRA</name>
<dbReference type="GO" id="GO:0035091">
    <property type="term" value="F:phosphatidylinositol binding"/>
    <property type="evidence" value="ECO:0007669"/>
    <property type="project" value="InterPro"/>
</dbReference>
<dbReference type="EMBL" id="VJMH01007007">
    <property type="protein sequence ID" value="KAF0686364.1"/>
    <property type="molecule type" value="Genomic_DNA"/>
</dbReference>
<dbReference type="InterPro" id="IPR001683">
    <property type="entry name" value="PX_dom"/>
</dbReference>
<evidence type="ECO:0000259" key="3">
    <source>
        <dbReference type="PROSITE" id="PS51082"/>
    </source>
</evidence>
<dbReference type="Pfam" id="PF00787">
    <property type="entry name" value="PX"/>
    <property type="match status" value="1"/>
</dbReference>
<organism evidence="5 6">
    <name type="scientific">Aphanomyces stellatus</name>
    <dbReference type="NCBI Taxonomy" id="120398"/>
    <lineage>
        <taxon>Eukaryota</taxon>
        <taxon>Sar</taxon>
        <taxon>Stramenopiles</taxon>
        <taxon>Oomycota</taxon>
        <taxon>Saprolegniomycetes</taxon>
        <taxon>Saprolegniales</taxon>
        <taxon>Verrucalvaceae</taxon>
        <taxon>Aphanomyces</taxon>
    </lineage>
</organism>
<proteinExistence type="predicted"/>
<evidence type="ECO:0000256" key="1">
    <source>
        <dbReference type="SAM" id="MobiDB-lite"/>
    </source>
</evidence>
<dbReference type="PROSITE" id="PS51082">
    <property type="entry name" value="WH2"/>
    <property type="match status" value="1"/>
</dbReference>
<evidence type="ECO:0000313" key="4">
    <source>
        <dbReference type="EMBL" id="KAF0686364.1"/>
    </source>
</evidence>
<accession>A0A485LIH2</accession>
<dbReference type="SMART" id="SM00246">
    <property type="entry name" value="WH2"/>
    <property type="match status" value="1"/>
</dbReference>
<sequence length="428" mass="46992">MEASLPVASTFEKGDRAWHTAHVKLDDISGHLICFKEKQDARKWVLNIHGADISTPIPGAPTHGIATGAVPFCICIFTPETVVYLAPTDDAAKKAWTAALLRVATDGPQDAKFSKQESGDDFVFSARVSEFQVANGKAEYKVRCCARFLNRAYNRKMSTEWDMWHRYSSFASLDTELRRALVDHMKDIALAPRHIFHSMFGNPLDNAFLEERRVGLDSYIVKVCEHRTAVDFFHDHANPSLKTFFGFDSHCKQEDTQFTKKEGQSRQKETTRDKHHHHQHALPLATPEESNKVVSPPIVEAPSPKSPLQGSPKSKKKQDAPQPPSMPVEVDKATSPHKPVKGKKQAVETAPPLPKEEPVAAASPHKAAGKGKKGKKGKKEGGVRAPALASNDEPSSPVASTKAVGSPPARHNLLAQIQQGTALRKVDA</sequence>
<gene>
    <name evidence="5" type="primary">Aste57867_21808</name>
    <name evidence="4" type="ORF">As57867_021739</name>
    <name evidence="5" type="ORF">ASTE57867_21808</name>
</gene>
<evidence type="ECO:0000313" key="6">
    <source>
        <dbReference type="Proteomes" id="UP000332933"/>
    </source>
</evidence>
<dbReference type="GO" id="GO:0003779">
    <property type="term" value="F:actin binding"/>
    <property type="evidence" value="ECO:0007669"/>
    <property type="project" value="InterPro"/>
</dbReference>
<dbReference type="Proteomes" id="UP000332933">
    <property type="component" value="Unassembled WGS sequence"/>
</dbReference>
<reference evidence="5 6" key="1">
    <citation type="submission" date="2019-03" db="EMBL/GenBank/DDBJ databases">
        <authorList>
            <person name="Gaulin E."/>
            <person name="Dumas B."/>
        </authorList>
    </citation>
    <scope>NUCLEOTIDE SEQUENCE [LARGE SCALE GENOMIC DNA]</scope>
    <source>
        <strain evidence="5">CBS 568.67</strain>
    </source>
</reference>
<dbReference type="PROSITE" id="PS50195">
    <property type="entry name" value="PX"/>
    <property type="match status" value="1"/>
</dbReference>
<dbReference type="SUPFAM" id="SSF50729">
    <property type="entry name" value="PH domain-like"/>
    <property type="match status" value="1"/>
</dbReference>
<keyword evidence="6" id="KW-1185">Reference proteome</keyword>
<dbReference type="InterPro" id="IPR036871">
    <property type="entry name" value="PX_dom_sf"/>
</dbReference>
<feature type="domain" description="WH2" evidence="3">
    <location>
        <begin position="409"/>
        <end position="426"/>
    </location>
</feature>
<evidence type="ECO:0000259" key="2">
    <source>
        <dbReference type="PROSITE" id="PS50195"/>
    </source>
</evidence>
<dbReference type="SUPFAM" id="SSF64268">
    <property type="entry name" value="PX domain"/>
    <property type="match status" value="1"/>
</dbReference>
<feature type="compositionally biased region" description="Basic and acidic residues" evidence="1">
    <location>
        <begin position="256"/>
        <end position="272"/>
    </location>
</feature>
<dbReference type="EMBL" id="CAADRA010007033">
    <property type="protein sequence ID" value="VFT98477.1"/>
    <property type="molecule type" value="Genomic_DNA"/>
</dbReference>
<feature type="region of interest" description="Disordered" evidence="1">
    <location>
        <begin position="256"/>
        <end position="428"/>
    </location>
</feature>
<feature type="domain" description="PX" evidence="2">
    <location>
        <begin position="118"/>
        <end position="252"/>
    </location>
</feature>
<dbReference type="OrthoDB" id="428895at2759"/>
<dbReference type="InterPro" id="IPR003124">
    <property type="entry name" value="WH2_dom"/>
</dbReference>
<feature type="compositionally biased region" description="Basic residues" evidence="1">
    <location>
        <begin position="367"/>
        <end position="378"/>
    </location>
</feature>
<protein>
    <submittedName>
        <fullName evidence="5">Aste57867_21808 protein</fullName>
    </submittedName>
</protein>
<dbReference type="Gene3D" id="3.30.1520.10">
    <property type="entry name" value="Phox-like domain"/>
    <property type="match status" value="1"/>
</dbReference>
<dbReference type="AlphaFoldDB" id="A0A485LIH2"/>
<evidence type="ECO:0000313" key="5">
    <source>
        <dbReference type="EMBL" id="VFT98477.1"/>
    </source>
</evidence>
<reference evidence="4" key="2">
    <citation type="submission" date="2019-06" db="EMBL/GenBank/DDBJ databases">
        <title>Genomics analysis of Aphanomyces spp. identifies a new class of oomycete effector associated with host adaptation.</title>
        <authorList>
            <person name="Gaulin E."/>
        </authorList>
    </citation>
    <scope>NUCLEOTIDE SEQUENCE</scope>
    <source>
        <strain evidence="4">CBS 578.67</strain>
    </source>
</reference>